<keyword evidence="3" id="KW-1185">Reference proteome</keyword>
<dbReference type="EMBL" id="JBFOLK010000011">
    <property type="protein sequence ID" value="KAL2474681.1"/>
    <property type="molecule type" value="Genomic_DNA"/>
</dbReference>
<proteinExistence type="predicted"/>
<reference evidence="3" key="1">
    <citation type="submission" date="2024-07" db="EMBL/GenBank/DDBJ databases">
        <title>Two chromosome-level genome assemblies of Korean endemic species Abeliophyllum distichum and Forsythia ovata (Oleaceae).</title>
        <authorList>
            <person name="Jang H."/>
        </authorList>
    </citation>
    <scope>NUCLEOTIDE SEQUENCE [LARGE SCALE GENOMIC DNA]</scope>
</reference>
<feature type="region of interest" description="Disordered" evidence="1">
    <location>
        <begin position="101"/>
        <end position="130"/>
    </location>
</feature>
<protein>
    <submittedName>
        <fullName evidence="2">Uncharacterized protein</fullName>
    </submittedName>
</protein>
<sequence>MAPNLASIVPSVVEVVGNILSLLPLVNRAPVPAIVALLVVEVRDDSPSPSLILEVESDSSSPPSVVEVRDDSFSLSPETFTSPSIDVHHQDNGEGVFVDEKERVTSKRGREKEDAGVDSGEVRKSRMTLF</sequence>
<accession>A0ABD1QEN5</accession>
<dbReference type="Proteomes" id="UP001604336">
    <property type="component" value="Unassembled WGS sequence"/>
</dbReference>
<evidence type="ECO:0000256" key="1">
    <source>
        <dbReference type="SAM" id="MobiDB-lite"/>
    </source>
</evidence>
<evidence type="ECO:0000313" key="3">
    <source>
        <dbReference type="Proteomes" id="UP001604336"/>
    </source>
</evidence>
<organism evidence="2 3">
    <name type="scientific">Abeliophyllum distichum</name>
    <dbReference type="NCBI Taxonomy" id="126358"/>
    <lineage>
        <taxon>Eukaryota</taxon>
        <taxon>Viridiplantae</taxon>
        <taxon>Streptophyta</taxon>
        <taxon>Embryophyta</taxon>
        <taxon>Tracheophyta</taxon>
        <taxon>Spermatophyta</taxon>
        <taxon>Magnoliopsida</taxon>
        <taxon>eudicotyledons</taxon>
        <taxon>Gunneridae</taxon>
        <taxon>Pentapetalae</taxon>
        <taxon>asterids</taxon>
        <taxon>lamiids</taxon>
        <taxon>Lamiales</taxon>
        <taxon>Oleaceae</taxon>
        <taxon>Forsythieae</taxon>
        <taxon>Abeliophyllum</taxon>
    </lineage>
</organism>
<dbReference type="AlphaFoldDB" id="A0ABD1QEN5"/>
<comment type="caution">
    <text evidence="2">The sequence shown here is derived from an EMBL/GenBank/DDBJ whole genome shotgun (WGS) entry which is preliminary data.</text>
</comment>
<feature type="compositionally biased region" description="Basic and acidic residues" evidence="1">
    <location>
        <begin position="101"/>
        <end position="124"/>
    </location>
</feature>
<gene>
    <name evidence="2" type="ORF">Adt_35417</name>
</gene>
<name>A0ABD1QEN5_9LAMI</name>
<feature type="region of interest" description="Disordered" evidence="1">
    <location>
        <begin position="53"/>
        <end position="74"/>
    </location>
</feature>
<evidence type="ECO:0000313" key="2">
    <source>
        <dbReference type="EMBL" id="KAL2474681.1"/>
    </source>
</evidence>